<dbReference type="PANTHER" id="PTHR11679">
    <property type="entry name" value="VESICLE PROTEIN SORTING-ASSOCIATED"/>
    <property type="match status" value="1"/>
</dbReference>
<dbReference type="GO" id="GO:0016192">
    <property type="term" value="P:vesicle-mediated transport"/>
    <property type="evidence" value="ECO:0007669"/>
    <property type="project" value="InterPro"/>
</dbReference>
<dbReference type="SUPFAM" id="SSF56815">
    <property type="entry name" value="Sec1/munc18-like (SM) proteins"/>
    <property type="match status" value="1"/>
</dbReference>
<dbReference type="OrthoDB" id="2228at2759"/>
<proteinExistence type="inferred from homology"/>
<dbReference type="Proteomes" id="UP000192356">
    <property type="component" value="Unassembled WGS sequence"/>
</dbReference>
<dbReference type="InterPro" id="IPR001619">
    <property type="entry name" value="Sec1-like"/>
</dbReference>
<dbReference type="InterPro" id="IPR043154">
    <property type="entry name" value="Sec-1-like_dom1"/>
</dbReference>
<dbReference type="InterPro" id="IPR043127">
    <property type="entry name" value="Sec-1-like_dom3a"/>
</dbReference>
<protein>
    <submittedName>
        <fullName evidence="2">ROP</fullName>
    </submittedName>
</protein>
<dbReference type="EMBL" id="LVKB01000017">
    <property type="protein sequence ID" value="ORD97588.1"/>
    <property type="molecule type" value="Genomic_DNA"/>
</dbReference>
<dbReference type="AlphaFoldDB" id="A0A1X0QCU3"/>
<comment type="similarity">
    <text evidence="1">Belongs to the STXBP/unc-18/SEC1 family.</text>
</comment>
<evidence type="ECO:0000313" key="2">
    <source>
        <dbReference type="EMBL" id="ORD97588.1"/>
    </source>
</evidence>
<keyword evidence="3" id="KW-1185">Reference proteome</keyword>
<accession>A0A1X0QCU3</accession>
<gene>
    <name evidence="2" type="primary">ROP</name>
    <name evidence="2" type="ORF">HERIO_546</name>
</gene>
<organism evidence="2 3">
    <name type="scientific">Hepatospora eriocheir</name>
    <dbReference type="NCBI Taxonomy" id="1081669"/>
    <lineage>
        <taxon>Eukaryota</taxon>
        <taxon>Fungi</taxon>
        <taxon>Fungi incertae sedis</taxon>
        <taxon>Microsporidia</taxon>
        <taxon>Hepatosporidae</taxon>
        <taxon>Hepatospora</taxon>
    </lineage>
</organism>
<dbReference type="Gene3D" id="3.90.830.10">
    <property type="entry name" value="Syntaxin Binding Protein 1, Chain A, domain 2"/>
    <property type="match status" value="1"/>
</dbReference>
<evidence type="ECO:0000313" key="3">
    <source>
        <dbReference type="Proteomes" id="UP000192356"/>
    </source>
</evidence>
<dbReference type="Pfam" id="PF00995">
    <property type="entry name" value="Sec1"/>
    <property type="match status" value="1"/>
</dbReference>
<dbReference type="VEuPathDB" id="MicrosporidiaDB:A0H76_2049"/>
<dbReference type="InterPro" id="IPR036045">
    <property type="entry name" value="Sec1-like_sf"/>
</dbReference>
<evidence type="ECO:0000256" key="1">
    <source>
        <dbReference type="ARBA" id="ARBA00009884"/>
    </source>
</evidence>
<dbReference type="VEuPathDB" id="MicrosporidiaDB:HERIO_546"/>
<reference evidence="2 3" key="1">
    <citation type="journal article" date="2017" name="Environ. Microbiol.">
        <title>Decay of the glycolytic pathway and adaptation to intranuclear parasitism within Enterocytozoonidae microsporidia.</title>
        <authorList>
            <person name="Wiredu Boakye D."/>
            <person name="Jaroenlak P."/>
            <person name="Prachumwat A."/>
            <person name="Williams T.A."/>
            <person name="Bateman K.S."/>
            <person name="Itsathitphaisarn O."/>
            <person name="Sritunyalucksana K."/>
            <person name="Paszkiewicz K.H."/>
            <person name="Moore K.A."/>
            <person name="Stentiford G.D."/>
            <person name="Williams B.A."/>
        </authorList>
    </citation>
    <scope>NUCLEOTIDE SEQUENCE [LARGE SCALE GENOMIC DNA]</scope>
    <source>
        <strain evidence="2 3">GB1</strain>
    </source>
</reference>
<dbReference type="Gene3D" id="3.40.50.2060">
    <property type="match status" value="1"/>
</dbReference>
<comment type="caution">
    <text evidence="2">The sequence shown here is derived from an EMBL/GenBank/DDBJ whole genome shotgun (WGS) entry which is preliminary data.</text>
</comment>
<name>A0A1X0QCU3_9MICR</name>
<sequence length="442" mass="52343">MNLKESLKTKIVKEVLTLYENTWFVLGYDFVGGSIISDFFKKSELVDYSIFTTFLIKMKKYQMDYPIVYFVENTPENYKTIKKEFDKKLFSKTIVVVIGDKEDSYFSNQTNLFKVIYFNCLIKPIEERIFINNNIQMIPKYLEELFKKGFNVFSSLNLKDHYDFNDSSFSVSGDLLILDRSFDYFTPLIHFLTYKSMLYEIDSNDDSLNEFKNDVLWPDLRYQHTANINNILKYHINKLTSNMEKLNKEGSIGELSKMVMDAPENSKIKESINRHSKSLQDCFTKLEKLQAKTSEDPYFKNLIESELILATNRRQGEKVSKFELSSIFEIFQNTSIAKDDKLRLLYLLKLKNLKFTATEMNILQQFGFKSEDINLKIDTSNQYKRKEFKQISKFEISRFEPFLRDIILEFLSDDHSFFSKNNNLSVKEKKDNVFSLRRTKMI</sequence>